<organism evidence="1 2">
    <name type="scientific">Exserohilum turcicum (strain 28A)</name>
    <name type="common">Northern leaf blight fungus</name>
    <name type="synonym">Setosphaeria turcica</name>
    <dbReference type="NCBI Taxonomy" id="671987"/>
    <lineage>
        <taxon>Eukaryota</taxon>
        <taxon>Fungi</taxon>
        <taxon>Dikarya</taxon>
        <taxon>Ascomycota</taxon>
        <taxon>Pezizomycotina</taxon>
        <taxon>Dothideomycetes</taxon>
        <taxon>Pleosporomycetidae</taxon>
        <taxon>Pleosporales</taxon>
        <taxon>Pleosporineae</taxon>
        <taxon>Pleosporaceae</taxon>
        <taxon>Exserohilum</taxon>
    </lineage>
</organism>
<reference evidence="1 2" key="1">
    <citation type="journal article" date="2012" name="PLoS Pathog.">
        <title>Diverse lifestyles and strategies of plant pathogenesis encoded in the genomes of eighteen Dothideomycetes fungi.</title>
        <authorList>
            <person name="Ohm R.A."/>
            <person name="Feau N."/>
            <person name="Henrissat B."/>
            <person name="Schoch C.L."/>
            <person name="Horwitz B.A."/>
            <person name="Barry K.W."/>
            <person name="Condon B.J."/>
            <person name="Copeland A.C."/>
            <person name="Dhillon B."/>
            <person name="Glaser F."/>
            <person name="Hesse C.N."/>
            <person name="Kosti I."/>
            <person name="LaButti K."/>
            <person name="Lindquist E.A."/>
            <person name="Lucas S."/>
            <person name="Salamov A.A."/>
            <person name="Bradshaw R.E."/>
            <person name="Ciuffetti L."/>
            <person name="Hamelin R.C."/>
            <person name="Kema G.H.J."/>
            <person name="Lawrence C."/>
            <person name="Scott J.A."/>
            <person name="Spatafora J.W."/>
            <person name="Turgeon B.G."/>
            <person name="de Wit P.J.G.M."/>
            <person name="Zhong S."/>
            <person name="Goodwin S.B."/>
            <person name="Grigoriev I.V."/>
        </authorList>
    </citation>
    <scope>NUCLEOTIDE SEQUENCE [LARGE SCALE GENOMIC DNA]</scope>
    <source>
        <strain evidence="2">28A</strain>
    </source>
</reference>
<evidence type="ECO:0000313" key="1">
    <source>
        <dbReference type="EMBL" id="EOA85654.1"/>
    </source>
</evidence>
<reference evidence="1 2" key="2">
    <citation type="journal article" date="2013" name="PLoS Genet.">
        <title>Comparative genome structure, secondary metabolite, and effector coding capacity across Cochliobolus pathogens.</title>
        <authorList>
            <person name="Condon B.J."/>
            <person name="Leng Y."/>
            <person name="Wu D."/>
            <person name="Bushley K.E."/>
            <person name="Ohm R.A."/>
            <person name="Otillar R."/>
            <person name="Martin J."/>
            <person name="Schackwitz W."/>
            <person name="Grimwood J."/>
            <person name="MohdZainudin N."/>
            <person name="Xue C."/>
            <person name="Wang R."/>
            <person name="Manning V.A."/>
            <person name="Dhillon B."/>
            <person name="Tu Z.J."/>
            <person name="Steffenson B.J."/>
            <person name="Salamov A."/>
            <person name="Sun H."/>
            <person name="Lowry S."/>
            <person name="LaButti K."/>
            <person name="Han J."/>
            <person name="Copeland A."/>
            <person name="Lindquist E."/>
            <person name="Barry K."/>
            <person name="Schmutz J."/>
            <person name="Baker S.E."/>
            <person name="Ciuffetti L.M."/>
            <person name="Grigoriev I.V."/>
            <person name="Zhong S."/>
            <person name="Turgeon B.G."/>
        </authorList>
    </citation>
    <scope>NUCLEOTIDE SEQUENCE [LARGE SCALE GENOMIC DNA]</scope>
    <source>
        <strain evidence="2">28A</strain>
    </source>
</reference>
<accession>R0K866</accession>
<keyword evidence="2" id="KW-1185">Reference proteome</keyword>
<dbReference type="EMBL" id="KB908659">
    <property type="protein sequence ID" value="EOA85654.1"/>
    <property type="molecule type" value="Genomic_DNA"/>
</dbReference>
<dbReference type="AlphaFoldDB" id="R0K866"/>
<dbReference type="Proteomes" id="UP000016935">
    <property type="component" value="Unassembled WGS sequence"/>
</dbReference>
<name>R0K866_EXST2</name>
<dbReference type="eggNOG" id="ENOG502SX33">
    <property type="taxonomic scope" value="Eukaryota"/>
</dbReference>
<dbReference type="OrthoDB" id="3935714at2759"/>
<dbReference type="RefSeq" id="XP_008026733.1">
    <property type="nucleotide sequence ID" value="XM_008028542.1"/>
</dbReference>
<dbReference type="GeneID" id="19396152"/>
<protein>
    <submittedName>
        <fullName evidence="1">Uncharacterized protein</fullName>
    </submittedName>
</protein>
<dbReference type="STRING" id="671987.R0K866"/>
<sequence length="644" mass="71900">MFTEHDVKSIFSLFPPHTSADFIPQFAIASSGNGFVTLQFAQAQFRSRVTKETERISVSALASHLDISTTLVLQLVRSHPKLCLLSADQGSVIPIGERDSLREKLAILLTSGLHSKADFIAQHDIWPKSLDALLTDQDDEIMHCDSYICTRAYETMIANDMLSKVKQALSEIQTATISPDDLSGSPPAWFMFRTLEKALESEALTCQVNIEQHPDRVTCTPKQLVESKRAAILESLKCGALAYLDLQKFATEYSELVPSYEDAVSYFQNIKEVDIIDAFAVSKPWVSQIEQESQRILEQEGCTLDVTEYIGSRLPPNLIEPTVAKIKNSVISASAQRSEQEKIVRVGHLILSEARRNDALDELAMYAKADADTQWQALRNDPNRTEDIKFSRDRIRDVVPKAGLVQRLLTDEKSVERLLDDTFWTAISGLEATNESDFAVYWTDRVVARFHVYRTGVSHVGDQKLHDQLAEVLASYVHKEVVPETIAKARAQGLMLSRKTRKNVARLSSILDSTKTIDIPGIAAALEKFSKKQGITAPADASLGAAKQSMVHDMLRRLQKQKASDGPVLFLMLVIILFAKHYDGVVYATGKFAPKLLKHLKGNMEPEQYEKVERWKEAAKASSLTAEHRADMVKMAEAKAVVQE</sequence>
<evidence type="ECO:0000313" key="2">
    <source>
        <dbReference type="Proteomes" id="UP000016935"/>
    </source>
</evidence>
<dbReference type="HOGENOM" id="CLU_423871_0_0_1"/>
<proteinExistence type="predicted"/>
<gene>
    <name evidence="1" type="ORF">SETTUDRAFT_132370</name>
</gene>